<evidence type="ECO:0000256" key="1">
    <source>
        <dbReference type="SAM" id="MobiDB-lite"/>
    </source>
</evidence>
<dbReference type="Proteomes" id="UP001642540">
    <property type="component" value="Unassembled WGS sequence"/>
</dbReference>
<dbReference type="EMBL" id="CAXLJM020000133">
    <property type="protein sequence ID" value="CAL8139963.1"/>
    <property type="molecule type" value="Genomic_DNA"/>
</dbReference>
<protein>
    <submittedName>
        <fullName evidence="2">Uncharacterized protein</fullName>
    </submittedName>
</protein>
<evidence type="ECO:0000313" key="3">
    <source>
        <dbReference type="Proteomes" id="UP001642540"/>
    </source>
</evidence>
<evidence type="ECO:0000313" key="2">
    <source>
        <dbReference type="EMBL" id="CAL8139963.1"/>
    </source>
</evidence>
<reference evidence="2 3" key="1">
    <citation type="submission" date="2024-08" db="EMBL/GenBank/DDBJ databases">
        <authorList>
            <person name="Cucini C."/>
            <person name="Frati F."/>
        </authorList>
    </citation>
    <scope>NUCLEOTIDE SEQUENCE [LARGE SCALE GENOMIC DNA]</scope>
</reference>
<comment type="caution">
    <text evidence="2">The sequence shown here is derived from an EMBL/GenBank/DDBJ whole genome shotgun (WGS) entry which is preliminary data.</text>
</comment>
<feature type="compositionally biased region" description="Basic and acidic residues" evidence="1">
    <location>
        <begin position="110"/>
        <end position="121"/>
    </location>
</feature>
<organism evidence="2 3">
    <name type="scientific">Orchesella dallaii</name>
    <dbReference type="NCBI Taxonomy" id="48710"/>
    <lineage>
        <taxon>Eukaryota</taxon>
        <taxon>Metazoa</taxon>
        <taxon>Ecdysozoa</taxon>
        <taxon>Arthropoda</taxon>
        <taxon>Hexapoda</taxon>
        <taxon>Collembola</taxon>
        <taxon>Entomobryomorpha</taxon>
        <taxon>Entomobryoidea</taxon>
        <taxon>Orchesellidae</taxon>
        <taxon>Orchesellinae</taxon>
        <taxon>Orchesella</taxon>
    </lineage>
</organism>
<accession>A0ABP1RZN4</accession>
<name>A0ABP1RZN4_9HEXA</name>
<feature type="region of interest" description="Disordered" evidence="1">
    <location>
        <begin position="33"/>
        <end position="121"/>
    </location>
</feature>
<feature type="compositionally biased region" description="Polar residues" evidence="1">
    <location>
        <begin position="83"/>
        <end position="92"/>
    </location>
</feature>
<sequence>MCTFFLNLLQRCIGFCCPKFQQQEINSEDLELVQIPDAPKPNGLPEAGPPPQPGPSSLAVPARSPLAKEEEISEKLRSKQKSPHASQTSLISEFNRTNFNRKGRKGRNNSTRELDRDYTSL</sequence>
<gene>
    <name evidence="2" type="ORF">ODALV1_LOCUS28075</name>
</gene>
<keyword evidence="3" id="KW-1185">Reference proteome</keyword>
<feature type="compositionally biased region" description="Basic and acidic residues" evidence="1">
    <location>
        <begin position="66"/>
        <end position="77"/>
    </location>
</feature>
<proteinExistence type="predicted"/>